<dbReference type="EMBL" id="JAIWYP010000007">
    <property type="protein sequence ID" value="KAH3794099.1"/>
    <property type="molecule type" value="Genomic_DNA"/>
</dbReference>
<evidence type="ECO:0000313" key="2">
    <source>
        <dbReference type="Proteomes" id="UP000828390"/>
    </source>
</evidence>
<organism evidence="1 2">
    <name type="scientific">Dreissena polymorpha</name>
    <name type="common">Zebra mussel</name>
    <name type="synonym">Mytilus polymorpha</name>
    <dbReference type="NCBI Taxonomy" id="45954"/>
    <lineage>
        <taxon>Eukaryota</taxon>
        <taxon>Metazoa</taxon>
        <taxon>Spiralia</taxon>
        <taxon>Lophotrochozoa</taxon>
        <taxon>Mollusca</taxon>
        <taxon>Bivalvia</taxon>
        <taxon>Autobranchia</taxon>
        <taxon>Heteroconchia</taxon>
        <taxon>Euheterodonta</taxon>
        <taxon>Imparidentia</taxon>
        <taxon>Neoheterodontei</taxon>
        <taxon>Myida</taxon>
        <taxon>Dreissenoidea</taxon>
        <taxon>Dreissenidae</taxon>
        <taxon>Dreissena</taxon>
    </lineage>
</organism>
<protein>
    <submittedName>
        <fullName evidence="1">Uncharacterized protein</fullName>
    </submittedName>
</protein>
<comment type="caution">
    <text evidence="1">The sequence shown here is derived from an EMBL/GenBank/DDBJ whole genome shotgun (WGS) entry which is preliminary data.</text>
</comment>
<accession>A0A9D4FA83</accession>
<name>A0A9D4FA83_DREPO</name>
<dbReference type="AlphaFoldDB" id="A0A9D4FA83"/>
<evidence type="ECO:0000313" key="1">
    <source>
        <dbReference type="EMBL" id="KAH3794099.1"/>
    </source>
</evidence>
<keyword evidence="2" id="KW-1185">Reference proteome</keyword>
<reference evidence="1" key="1">
    <citation type="journal article" date="2019" name="bioRxiv">
        <title>The Genome of the Zebra Mussel, Dreissena polymorpha: A Resource for Invasive Species Research.</title>
        <authorList>
            <person name="McCartney M.A."/>
            <person name="Auch B."/>
            <person name="Kono T."/>
            <person name="Mallez S."/>
            <person name="Zhang Y."/>
            <person name="Obille A."/>
            <person name="Becker A."/>
            <person name="Abrahante J.E."/>
            <person name="Garbe J."/>
            <person name="Badalamenti J.P."/>
            <person name="Herman A."/>
            <person name="Mangelson H."/>
            <person name="Liachko I."/>
            <person name="Sullivan S."/>
            <person name="Sone E.D."/>
            <person name="Koren S."/>
            <person name="Silverstein K.A.T."/>
            <person name="Beckman K.B."/>
            <person name="Gohl D.M."/>
        </authorList>
    </citation>
    <scope>NUCLEOTIDE SEQUENCE</scope>
    <source>
        <strain evidence="1">Duluth1</strain>
        <tissue evidence="1">Whole animal</tissue>
    </source>
</reference>
<gene>
    <name evidence="1" type="ORF">DPMN_147630</name>
</gene>
<dbReference type="Proteomes" id="UP000828390">
    <property type="component" value="Unassembled WGS sequence"/>
</dbReference>
<proteinExistence type="predicted"/>
<reference evidence="1" key="2">
    <citation type="submission" date="2020-11" db="EMBL/GenBank/DDBJ databases">
        <authorList>
            <person name="McCartney M.A."/>
            <person name="Auch B."/>
            <person name="Kono T."/>
            <person name="Mallez S."/>
            <person name="Becker A."/>
            <person name="Gohl D.M."/>
            <person name="Silverstein K.A.T."/>
            <person name="Koren S."/>
            <person name="Bechman K.B."/>
            <person name="Herman A."/>
            <person name="Abrahante J.E."/>
            <person name="Garbe J."/>
        </authorList>
    </citation>
    <scope>NUCLEOTIDE SEQUENCE</scope>
    <source>
        <strain evidence="1">Duluth1</strain>
        <tissue evidence="1">Whole animal</tissue>
    </source>
</reference>
<sequence>MMKSTLRSTSAARLVTWWSFTTCWNRMPTHIVSISMATHHCTLHAQVGGVWR</sequence>